<dbReference type="InterPro" id="IPR036259">
    <property type="entry name" value="MFS_trans_sf"/>
</dbReference>
<dbReference type="InterPro" id="IPR011701">
    <property type="entry name" value="MFS"/>
</dbReference>
<evidence type="ECO:0000256" key="2">
    <source>
        <dbReference type="SAM" id="Phobius"/>
    </source>
</evidence>
<dbReference type="PANTHER" id="PTHR11360">
    <property type="entry name" value="MONOCARBOXYLATE TRANSPORTER"/>
    <property type="match status" value="1"/>
</dbReference>
<keyword evidence="5" id="KW-1185">Reference proteome</keyword>
<name>A0A4Z2DTZ0_SCHJA</name>
<dbReference type="GO" id="GO:0022857">
    <property type="term" value="F:transmembrane transporter activity"/>
    <property type="evidence" value="ECO:0007669"/>
    <property type="project" value="InterPro"/>
</dbReference>
<keyword evidence="2" id="KW-0812">Transmembrane</keyword>
<feature type="transmembrane region" description="Helical" evidence="2">
    <location>
        <begin position="257"/>
        <end position="277"/>
    </location>
</feature>
<accession>A0A4Z2DTZ0</accession>
<dbReference type="Pfam" id="PF07690">
    <property type="entry name" value="MFS_1"/>
    <property type="match status" value="1"/>
</dbReference>
<dbReference type="SUPFAM" id="SSF103473">
    <property type="entry name" value="MFS general substrate transporter"/>
    <property type="match status" value="1"/>
</dbReference>
<dbReference type="InterPro" id="IPR050327">
    <property type="entry name" value="Proton-linked_MCT"/>
</dbReference>
<dbReference type="InterPro" id="IPR020846">
    <property type="entry name" value="MFS_dom"/>
</dbReference>
<feature type="transmembrane region" description="Helical" evidence="2">
    <location>
        <begin position="108"/>
        <end position="125"/>
    </location>
</feature>
<feature type="transmembrane region" description="Helical" evidence="2">
    <location>
        <begin position="314"/>
        <end position="335"/>
    </location>
</feature>
<dbReference type="STRING" id="6182.A0A4Z2DTZ0"/>
<feature type="transmembrane region" description="Helical" evidence="2">
    <location>
        <begin position="166"/>
        <end position="188"/>
    </location>
</feature>
<keyword evidence="2" id="KW-1133">Transmembrane helix</keyword>
<evidence type="ECO:0000259" key="3">
    <source>
        <dbReference type="PROSITE" id="PS50850"/>
    </source>
</evidence>
<sequence>MHKIYPWFILITAALCVIFLGGKRRAFGIFVAKLHSEFNQTSLAELNWIGDSYAALGYLSTTLTTSIIISTGRRFNLSQFIGASFVLLACISSAFVPNPHWLFLSHTLFHGIGSSLVLSTCGLVVNEHFDKNHRYHILATTLVSGGSVASILFVELYALLIDYHGWRSAFIILGFIYFVILLLGSLIFHNDVTKSNTYQNNKISACSRLKMCWQQKLLLILWTVDRIITSIVTYGMLLNLADYMYQHESLLRNSVLLTNLFAAGEATTYLIGAALTAVTKDFLKNRLKYILISTSIGMSVGLITWEYVTFNHTLSAMLSYLTGFCLGPSVTFLFPAGEEMTLLPGHIAYPFSLGGMGVGMALSPLLSAFIAQTFKYRWFFLVQGVIIILKCMCLTCSWIILKNLTKSQMITIETGVLESNDNNNNNNNNNNNKNFESINYDSNINYEDNQSSIVCSIVNNEKQYLISPIKQKHSMYKVI</sequence>
<keyword evidence="2" id="KW-0472">Membrane</keyword>
<feature type="transmembrane region" description="Helical" evidence="2">
    <location>
        <begin position="217"/>
        <end position="237"/>
    </location>
</feature>
<feature type="transmembrane region" description="Helical" evidence="2">
    <location>
        <begin position="347"/>
        <end position="370"/>
    </location>
</feature>
<proteinExistence type="predicted"/>
<evidence type="ECO:0000313" key="4">
    <source>
        <dbReference type="EMBL" id="TNN19996.1"/>
    </source>
</evidence>
<comment type="caution">
    <text evidence="4">The sequence shown here is derived from an EMBL/GenBank/DDBJ whole genome shotgun (WGS) entry which is preliminary data.</text>
</comment>
<protein>
    <submittedName>
        <fullName evidence="4">Monocarboxylate transporter 5</fullName>
    </submittedName>
</protein>
<evidence type="ECO:0000313" key="5">
    <source>
        <dbReference type="Proteomes" id="UP000311919"/>
    </source>
</evidence>
<gene>
    <name evidence="4" type="ORF">EWB00_005665</name>
</gene>
<dbReference type="OrthoDB" id="6435476at2759"/>
<reference evidence="4 5" key="1">
    <citation type="submission" date="2019-03" db="EMBL/GenBank/DDBJ databases">
        <title>An improved genome assembly of the fluke Schistosoma japonicum.</title>
        <authorList>
            <person name="Hu W."/>
            <person name="Luo F."/>
            <person name="Yin M."/>
            <person name="Mo X."/>
            <person name="Sun C."/>
            <person name="Wu Q."/>
            <person name="Zhu B."/>
            <person name="Xiang M."/>
            <person name="Wang J."/>
            <person name="Wang Y."/>
            <person name="Zhang T."/>
            <person name="Xu B."/>
            <person name="Zheng H."/>
            <person name="Feng Z."/>
        </authorList>
    </citation>
    <scope>NUCLEOTIDE SEQUENCE [LARGE SCALE GENOMIC DNA]</scope>
    <source>
        <strain evidence="4">HuSjv2</strain>
        <tissue evidence="4">Worms</tissue>
    </source>
</reference>
<dbReference type="GO" id="GO:0016020">
    <property type="term" value="C:membrane"/>
    <property type="evidence" value="ECO:0007669"/>
    <property type="project" value="UniProtKB-SubCell"/>
</dbReference>
<comment type="subcellular location">
    <subcellularLocation>
        <location evidence="1">Membrane</location>
        <topology evidence="1">Multi-pass membrane protein</topology>
    </subcellularLocation>
</comment>
<dbReference type="Proteomes" id="UP000311919">
    <property type="component" value="Unassembled WGS sequence"/>
</dbReference>
<feature type="transmembrane region" description="Helical" evidence="2">
    <location>
        <begin position="137"/>
        <end position="160"/>
    </location>
</feature>
<feature type="transmembrane region" description="Helical" evidence="2">
    <location>
        <begin position="376"/>
        <end position="401"/>
    </location>
</feature>
<dbReference type="EMBL" id="SKCS01000037">
    <property type="protein sequence ID" value="TNN19996.1"/>
    <property type="molecule type" value="Genomic_DNA"/>
</dbReference>
<dbReference type="Gene3D" id="1.20.1250.20">
    <property type="entry name" value="MFS general substrate transporter like domains"/>
    <property type="match status" value="1"/>
</dbReference>
<feature type="domain" description="Major facilitator superfamily (MFS) profile" evidence="3">
    <location>
        <begin position="9"/>
        <end position="408"/>
    </location>
</feature>
<dbReference type="PANTHER" id="PTHR11360:SF251">
    <property type="entry name" value="MAJOR FACILITATOR SUPERFAMILY (MFS) PROFILE DOMAIN-CONTAINING PROTEIN"/>
    <property type="match status" value="1"/>
</dbReference>
<feature type="transmembrane region" description="Helical" evidence="2">
    <location>
        <begin position="289"/>
        <end position="308"/>
    </location>
</feature>
<dbReference type="PROSITE" id="PS50850">
    <property type="entry name" value="MFS"/>
    <property type="match status" value="1"/>
</dbReference>
<evidence type="ECO:0000256" key="1">
    <source>
        <dbReference type="ARBA" id="ARBA00004141"/>
    </source>
</evidence>
<organism evidence="4 5">
    <name type="scientific">Schistosoma japonicum</name>
    <name type="common">Blood fluke</name>
    <dbReference type="NCBI Taxonomy" id="6182"/>
    <lineage>
        <taxon>Eukaryota</taxon>
        <taxon>Metazoa</taxon>
        <taxon>Spiralia</taxon>
        <taxon>Lophotrochozoa</taxon>
        <taxon>Platyhelminthes</taxon>
        <taxon>Trematoda</taxon>
        <taxon>Digenea</taxon>
        <taxon>Strigeidida</taxon>
        <taxon>Schistosomatoidea</taxon>
        <taxon>Schistosomatidae</taxon>
        <taxon>Schistosoma</taxon>
    </lineage>
</organism>
<dbReference type="AlphaFoldDB" id="A0A4Z2DTZ0"/>
<feature type="transmembrane region" description="Helical" evidence="2">
    <location>
        <begin position="77"/>
        <end position="96"/>
    </location>
</feature>